<name>A0A395N665_9HYPO</name>
<organism evidence="1 2">
    <name type="scientific">Fusarium flagelliforme</name>
    <dbReference type="NCBI Taxonomy" id="2675880"/>
    <lineage>
        <taxon>Eukaryota</taxon>
        <taxon>Fungi</taxon>
        <taxon>Dikarya</taxon>
        <taxon>Ascomycota</taxon>
        <taxon>Pezizomycotina</taxon>
        <taxon>Sordariomycetes</taxon>
        <taxon>Hypocreomycetidae</taxon>
        <taxon>Hypocreales</taxon>
        <taxon>Nectriaceae</taxon>
        <taxon>Fusarium</taxon>
        <taxon>Fusarium incarnatum-equiseti species complex</taxon>
    </lineage>
</organism>
<dbReference type="Proteomes" id="UP000265631">
    <property type="component" value="Unassembled WGS sequence"/>
</dbReference>
<dbReference type="EMBL" id="PXXK01000004">
    <property type="protein sequence ID" value="RFN55612.1"/>
    <property type="molecule type" value="Genomic_DNA"/>
</dbReference>
<proteinExistence type="predicted"/>
<dbReference type="AlphaFoldDB" id="A0A395N665"/>
<comment type="caution">
    <text evidence="1">The sequence shown here is derived from an EMBL/GenBank/DDBJ whole genome shotgun (WGS) entry which is preliminary data.</text>
</comment>
<protein>
    <submittedName>
        <fullName evidence="1">Putative bacteriodes thetaiotaomicron symbiotic chitinase</fullName>
    </submittedName>
</protein>
<reference evidence="1 2" key="1">
    <citation type="journal article" date="2018" name="PLoS Pathog.">
        <title>Evolution of structural diversity of trichothecenes, a family of toxins produced by plant pathogenic and entomopathogenic fungi.</title>
        <authorList>
            <person name="Proctor R.H."/>
            <person name="McCormick S.P."/>
            <person name="Kim H.S."/>
            <person name="Cardoza R.E."/>
            <person name="Stanley A.M."/>
            <person name="Lindo L."/>
            <person name="Kelly A."/>
            <person name="Brown D.W."/>
            <person name="Lee T."/>
            <person name="Vaughan M.M."/>
            <person name="Alexander N.J."/>
            <person name="Busman M."/>
            <person name="Gutierrez S."/>
        </authorList>
    </citation>
    <scope>NUCLEOTIDE SEQUENCE [LARGE SCALE GENOMIC DNA]</scope>
    <source>
        <strain evidence="1 2">NRRL 13405</strain>
    </source>
</reference>
<sequence>MDIFPGSKWDTLDQKVGSGDSCYPRKPSMGENLAWGYGSDSNIHPNTYLDADAAKDLQDSKAAISCTNCLTCPKKKNGTDICCGCVNMDLKYGISDICPDCPNPEGDGGPWPGDLSLGTLLKRKDGTATPSIKRVTINEKGYALHSIDHKYPAFPQDAKFSWEGIENNQWDPISRYWGNTSISCSDWSVDGLRPLDTTWVDNNGQLEEVRVAYETEHIFEGQIIGDFFDFWLNKGHIKRQHPMPDNPQPKVHTSFVDDWIVKPSASWPLRSQGKLLQKKAFIHTLLAEIGNNIHLDRLSIFRRRPNAMKGRLFSGYKPSDPAKYAKKPPEDQLMTTKEMGMVFEYMNHPDIWDKFCTTYEAIRDVFGTFDTFYASQSSAPAIPSLQDEWKEYIETVLDSMVRNTKFDFALQSVLATGGVMLIPSIYHAHWAVNIAFNVDKFRFSGTCPHLDSIKTDV</sequence>
<evidence type="ECO:0000313" key="2">
    <source>
        <dbReference type="Proteomes" id="UP000265631"/>
    </source>
</evidence>
<keyword evidence="2" id="KW-1185">Reference proteome</keyword>
<accession>A0A395N665</accession>
<evidence type="ECO:0000313" key="1">
    <source>
        <dbReference type="EMBL" id="RFN55612.1"/>
    </source>
</evidence>
<gene>
    <name evidence="1" type="ORF">FIE12Z_70</name>
</gene>